<evidence type="ECO:0000313" key="3">
    <source>
        <dbReference type="EMBL" id="KAF7288129.1"/>
    </source>
</evidence>
<dbReference type="PANTHER" id="PTHR33104">
    <property type="entry name" value="SI:DKEY-29D5.2"/>
    <property type="match status" value="1"/>
</dbReference>
<protein>
    <submittedName>
        <fullName evidence="3">CxC2 domain-containing protein</fullName>
    </submittedName>
</protein>
<dbReference type="Proteomes" id="UP000613580">
    <property type="component" value="Unassembled WGS sequence"/>
</dbReference>
<dbReference type="OrthoDB" id="2804062at2759"/>
<proteinExistence type="predicted"/>
<feature type="compositionally biased region" description="Pro residues" evidence="2">
    <location>
        <begin position="23"/>
        <end position="37"/>
    </location>
</feature>
<evidence type="ECO:0000313" key="4">
    <source>
        <dbReference type="Proteomes" id="UP000613580"/>
    </source>
</evidence>
<dbReference type="InterPro" id="IPR040521">
    <property type="entry name" value="KDZ"/>
</dbReference>
<feature type="coiled-coil region" evidence="1">
    <location>
        <begin position="797"/>
        <end position="824"/>
    </location>
</feature>
<evidence type="ECO:0000256" key="1">
    <source>
        <dbReference type="SAM" id="Coils"/>
    </source>
</evidence>
<feature type="region of interest" description="Disordered" evidence="2">
    <location>
        <begin position="13"/>
        <end position="56"/>
    </location>
</feature>
<feature type="compositionally biased region" description="Acidic residues" evidence="2">
    <location>
        <begin position="909"/>
        <end position="921"/>
    </location>
</feature>
<dbReference type="AlphaFoldDB" id="A0A8H6VTY2"/>
<evidence type="ECO:0000256" key="2">
    <source>
        <dbReference type="SAM" id="MobiDB-lite"/>
    </source>
</evidence>
<gene>
    <name evidence="3" type="ORF">HMN09_01425300</name>
</gene>
<dbReference type="EMBL" id="JACAZE010000053">
    <property type="protein sequence ID" value="KAF7288129.1"/>
    <property type="molecule type" value="Genomic_DNA"/>
</dbReference>
<keyword evidence="1" id="KW-0175">Coiled coil</keyword>
<keyword evidence="4" id="KW-1185">Reference proteome</keyword>
<feature type="region of interest" description="Disordered" evidence="2">
    <location>
        <begin position="900"/>
        <end position="942"/>
    </location>
</feature>
<organism evidence="3 4">
    <name type="scientific">Mycena chlorophos</name>
    <name type="common">Agaric fungus</name>
    <name type="synonym">Agaricus chlorophos</name>
    <dbReference type="NCBI Taxonomy" id="658473"/>
    <lineage>
        <taxon>Eukaryota</taxon>
        <taxon>Fungi</taxon>
        <taxon>Dikarya</taxon>
        <taxon>Basidiomycota</taxon>
        <taxon>Agaricomycotina</taxon>
        <taxon>Agaricomycetes</taxon>
        <taxon>Agaricomycetidae</taxon>
        <taxon>Agaricales</taxon>
        <taxon>Marasmiineae</taxon>
        <taxon>Mycenaceae</taxon>
        <taxon>Mycena</taxon>
    </lineage>
</organism>
<name>A0A8H6VTY2_MYCCL</name>
<comment type="caution">
    <text evidence="3">The sequence shown here is derived from an EMBL/GenBank/DDBJ whole genome shotgun (WGS) entry which is preliminary data.</text>
</comment>
<accession>A0A8H6VTY2</accession>
<dbReference type="Pfam" id="PF18758">
    <property type="entry name" value="KDZ"/>
    <property type="match status" value="1"/>
</dbReference>
<dbReference type="PANTHER" id="PTHR33104:SF2">
    <property type="entry name" value="CXC3 LIKE CYSTEINE CLUSTER DOMAIN-CONTAINING PROTEIN"/>
    <property type="match status" value="1"/>
</dbReference>
<sequence>MPQRPITAYFSKVVAPPAASHPSPSPSPPPDSLPPSSSPGVSSAPDRLSRRRVARPAEGQLAITRIEALQAGIRQHQATVSRNWIRLEQQTAHGTVGWSFKETRQRSFGNDPHECAWCYAVLADAGSLYRCSFGDACFHGLYACKACIVMAHEHRPEHGFVDEFSSSKQTWRRLVRMFDLGFLYKLLLSVDANFRLKNRIRRNERFDPPLGKGFGYFVHTDAYKTHLLKYVKEEEVIAFLVLITNGTDSYCPSQFHACASFAALRQKDTKVTTGLRVSGVGGVICARHGLVRRQGMGDLQKGERYANMDFIVLATLEKEEVKAVTITYDVACHWQVLLPTRAALIRSRGGITTDLSSFKMQFALPVWHAAAHEVNCRTTNTLSYALGVGKTDGEGIERTWSLLNPIAWSTKEMGEGARHDALEDKIDHLNFEKNIGFGKTLLRKLIVALAECRTQEEEFEELSANVDDEKLDRWEKMAYDWERKKTEVNPYLLVGGKEAGPSEREVMEELKAAELQEAREGRGPLVDGGKMTAAAFVKAGLQLEDSQRRIRAELSTKSLITADRSSAIQEQRFGFLKRLKTFRQLQLTYMPGVEEIREEEENAQKNAKTPPPKAEHIKIDLPSVLDAQVRARVGRKSVIDAEVKLRLGQLADALMALRACLHTQAHLIYWRNANSVGQKAATRSVTLLERLKERIEREVLKYQCAYEALVRLRGEGFSDVFKKLDKADVNTRPGVENDVASLKKLRAADSSRASRNEPTKGAIKGAVSWIWGVEGGDAKSELHDSVRVDWTKARARRDRWREEVALLREEMKRVLRELATVQGEWDARANAVPHGDAAIVSGLRAYALKQSAVHRHLARSFYDCWSQSPAGAVEAVVGIDGELLKGLLAGTATELVAARGDEDRGVADDGAEGEAGLEDGQGEWTGHRWHSGPAAATGGGGQ</sequence>
<reference evidence="3" key="1">
    <citation type="submission" date="2020-05" db="EMBL/GenBank/DDBJ databases">
        <title>Mycena genomes resolve the evolution of fungal bioluminescence.</title>
        <authorList>
            <person name="Tsai I.J."/>
        </authorList>
    </citation>
    <scope>NUCLEOTIDE SEQUENCE</scope>
    <source>
        <strain evidence="3">110903Hualien_Pintung</strain>
    </source>
</reference>